<evidence type="ECO:0000259" key="1">
    <source>
        <dbReference type="Pfam" id="PF12295"/>
    </source>
</evidence>
<dbReference type="OrthoDB" id="341331at2759"/>
<dbReference type="Pfam" id="PF12295">
    <property type="entry name" value="Symplekin_C"/>
    <property type="match status" value="1"/>
</dbReference>
<name>A0A9D5DI86_9CRYT</name>
<dbReference type="InterPro" id="IPR022075">
    <property type="entry name" value="Symplekin_C"/>
</dbReference>
<feature type="domain" description="Symplekin C-terminal" evidence="1">
    <location>
        <begin position="1493"/>
        <end position="1685"/>
    </location>
</feature>
<organism evidence="2">
    <name type="scientific">Cryptosporidium canis</name>
    <dbReference type="NCBI Taxonomy" id="195482"/>
    <lineage>
        <taxon>Eukaryota</taxon>
        <taxon>Sar</taxon>
        <taxon>Alveolata</taxon>
        <taxon>Apicomplexa</taxon>
        <taxon>Conoidasida</taxon>
        <taxon>Coccidia</taxon>
        <taxon>Eucoccidiorida</taxon>
        <taxon>Eimeriorina</taxon>
        <taxon>Cryptosporidiidae</taxon>
        <taxon>Cryptosporidium</taxon>
    </lineage>
</organism>
<dbReference type="PANTHER" id="PTHR15245">
    <property type="entry name" value="SYMPLEKIN-RELATED"/>
    <property type="match status" value="1"/>
</dbReference>
<protein>
    <recommendedName>
        <fullName evidence="1">Symplekin C-terminal domain-containing protein</fullName>
    </recommendedName>
</protein>
<evidence type="ECO:0000313" key="2">
    <source>
        <dbReference type="EMBL" id="KAJ1611035.1"/>
    </source>
</evidence>
<sequence length="1723" mass="199631">MSFEIEEDDRKLLSHFLQLSVQRKVRGFRLRHDLNISTAEEVKTANTRTFSSKESCNLPHDYIKAVNIIKELMNDRFDQDYNVRVKLVRNLEKILKVDSIFTCIIVVKLSELISDNNINVIKAIVDILYNQIEGIISNLLLPYSIKQLLIEKEDSTIKLEESPNAEESKYESSIGDSWWDSEVCNELNLASNQSLNSLNSIVQLISKVIETYGNGGKISSKQDGKELFISNSFQVDDEWKREQLYKKTLKLAFKILRICMINTNIVQEVKPNLILETKSRVNHQYWDYPGNLDISQKNVSRVIVIQNTQLNGNYVYLNQFGCILPIEIVLCKSSISIFEDIIKNISDSIEYSGKLFFRLRGNYYLHICYWIQFIGWLCSAKGIYLNKFISSIIEFSNELFNQDKEKDVEKMNAVKFVFQEELLRILASASTYDNVILIGEIVNILNKLGKKGNLYEIRQEAINKFSSKNFINNNNDNHNNNLHVDDKNDSEGDAFPPIHAQKLRGMSTRYSYKKIRYDVDDGFYSISPQSVIEGVSWLFSTNSYSNVVDIAVNNFLNLKIPNNLFTSEDSGTDNRQKKNLELILNSSKFSWTSEFSPLDSNKGLNFDVKDEKRGLEGDCEREMKILDDNLLDLNYESRDVKQILASDSNISSNVDSEIICSKKRTLSTFDLGDYSSNEDLEGLTNAISMGTWEELKNNSNSMKSILFSQIITSVLVSPVVDISADGLYKVSKTLLNNNQLMNIIKHGQLILTSWELLLKRINESENKDIVFGDVERYGEGVNIAWSLLVERIVNAFDILFYKYKILIRLVLSKKRSFLENKSDLKMEQVFIEILVSTLLSETKELLTNILLITNISDDEYSYEINEDYFIYLDDILYHDTLCSHNIQCMNDNSINNSDSSSASNNLRNINLILILWIYNFVLEKRIQVLHNLFFRFYYLDSGVNDKGLIFEEVFQWIINEKDMENDIMNEEDGSQTFFDYDKLFIFCFNNFTKCISNFNAMSNVFLSQLKNLIINTPKVPNNFLRLLFNNWIYSNNSFCMHLSTINQEVIAQTNSDTSVLVKREYALNLFYELLDSNYPVKDIRKISYFIFIVTFLSYNLKASRHNFLDRVCLLLQDGETVHTEMSDSDTDKNMKSLSHGNFFDFTRQMFSVDNIKSGKKINIQSPNTDNNRLGQFIDNLIFVLYGDINETESNSPKSLFNNLKGYLSEDVSNWSDIEIYGEMWMIILSFILVSGVVPDEMYGNYDGKYVTSLFGTNKFVLVLANNLVEMINHSLHYKYKNKFDMSHIFNHFTEVVNNSGNENSNETSDEFSKSQINEKVQNMVIDQNQTTGITAESMNLNNVTPNDEALYLNYTEDLFSNLCLLFKYYCLRYPSLIHCLFILYLRIMNIAIRYQQDGENNVRVLKLINKIKGLYVNLFKEMILLFKKHYTSENGNLDILIKEYLRILNIYSSDYTKYSHLFDLVTYILQNINFSNIELCTKVYDMFKSTQSINLIIPMIGYYDLQKIKELLPLIINKSDRLMIKECIKNIVTNPFAIMDSVISPSDLLLQLISYSYPDVNYVDKKKTVDIIDCCFELTQTSPPIFDSEIIASVIGKIVQDEKSVFPRTLGRTLVLSVIYLPTVRSFISSFVISSLIRNNKVWEDTLTWRGVKHCIQKLWCDYKTSIFPSLILLPSAEFQGVFNELIETNSDLRADCMDIIKKTVSLFRITRIFEYIYYIVLF</sequence>
<dbReference type="InterPro" id="IPR021850">
    <property type="entry name" value="Symplekin/Pta1"/>
</dbReference>
<dbReference type="EMBL" id="JAPCXC010000019">
    <property type="protein sequence ID" value="KAJ1611035.1"/>
    <property type="molecule type" value="Genomic_DNA"/>
</dbReference>
<dbReference type="PANTHER" id="PTHR15245:SF20">
    <property type="entry name" value="SYMPLEKIN"/>
    <property type="match status" value="1"/>
</dbReference>
<dbReference type="GO" id="GO:0005847">
    <property type="term" value="C:mRNA cleavage and polyadenylation specificity factor complex"/>
    <property type="evidence" value="ECO:0007669"/>
    <property type="project" value="TreeGrafter"/>
</dbReference>
<proteinExistence type="predicted"/>
<accession>A0A9D5DI86</accession>
<gene>
    <name evidence="2" type="ORF">OJ253_981</name>
</gene>
<reference evidence="2" key="1">
    <citation type="submission" date="2022-10" db="EMBL/GenBank/DDBJ databases">
        <title>Adaptive evolution leads to modifications in subtelomeric GC content in a zoonotic Cryptosporidium species.</title>
        <authorList>
            <person name="Li J."/>
            <person name="Feng Y."/>
            <person name="Xiao L."/>
        </authorList>
    </citation>
    <scope>NUCLEOTIDE SEQUENCE</scope>
    <source>
        <strain evidence="2">33844</strain>
    </source>
</reference>
<dbReference type="Proteomes" id="UP001067231">
    <property type="component" value="Unassembled WGS sequence"/>
</dbReference>
<comment type="caution">
    <text evidence="2">The sequence shown here is derived from an EMBL/GenBank/DDBJ whole genome shotgun (WGS) entry which is preliminary data.</text>
</comment>